<protein>
    <submittedName>
        <fullName evidence="1">Uncharacterized protein</fullName>
    </submittedName>
</protein>
<gene>
    <name evidence="1" type="ORF">FA95DRAFT_1581180</name>
</gene>
<proteinExistence type="predicted"/>
<dbReference type="EMBL" id="MU275861">
    <property type="protein sequence ID" value="KAI0050476.1"/>
    <property type="molecule type" value="Genomic_DNA"/>
</dbReference>
<name>A0ACB8S3L2_9AGAM</name>
<evidence type="ECO:0000313" key="2">
    <source>
        <dbReference type="Proteomes" id="UP000814033"/>
    </source>
</evidence>
<dbReference type="Proteomes" id="UP000814033">
    <property type="component" value="Unassembled WGS sequence"/>
</dbReference>
<accession>A0ACB8S3L2</accession>
<sequence>MATSLSFASEAIVYPTLNVTAIAARNGSSVFECWALNPGFVQSTQSGTVGAQLLQMGNLANASFSILPANFTGGLHNAPAVQWVSFVSGLAHVTLPNSTAEAWVVGGPHGLIVATDTAAVSTYGHISVYPSFEETRTLQIPTAGGAIPGHTVLHDGPCDAAVQRKRAMRIMRRGALNDLD</sequence>
<reference evidence="1" key="2">
    <citation type="journal article" date="2022" name="New Phytol.">
        <title>Evolutionary transition to the ectomycorrhizal habit in the genomes of a hyperdiverse lineage of mushroom-forming fungi.</title>
        <authorList>
            <person name="Looney B."/>
            <person name="Miyauchi S."/>
            <person name="Morin E."/>
            <person name="Drula E."/>
            <person name="Courty P.E."/>
            <person name="Kohler A."/>
            <person name="Kuo A."/>
            <person name="LaButti K."/>
            <person name="Pangilinan J."/>
            <person name="Lipzen A."/>
            <person name="Riley R."/>
            <person name="Andreopoulos W."/>
            <person name="He G."/>
            <person name="Johnson J."/>
            <person name="Nolan M."/>
            <person name="Tritt A."/>
            <person name="Barry K.W."/>
            <person name="Grigoriev I.V."/>
            <person name="Nagy L.G."/>
            <person name="Hibbett D."/>
            <person name="Henrissat B."/>
            <person name="Matheny P.B."/>
            <person name="Labbe J."/>
            <person name="Martin F.M."/>
        </authorList>
    </citation>
    <scope>NUCLEOTIDE SEQUENCE</scope>
    <source>
        <strain evidence="1">FP105234-sp</strain>
    </source>
</reference>
<reference evidence="1" key="1">
    <citation type="submission" date="2021-02" db="EMBL/GenBank/DDBJ databases">
        <authorList>
            <consortium name="DOE Joint Genome Institute"/>
            <person name="Ahrendt S."/>
            <person name="Looney B.P."/>
            <person name="Miyauchi S."/>
            <person name="Morin E."/>
            <person name="Drula E."/>
            <person name="Courty P.E."/>
            <person name="Chicoki N."/>
            <person name="Fauchery L."/>
            <person name="Kohler A."/>
            <person name="Kuo A."/>
            <person name="Labutti K."/>
            <person name="Pangilinan J."/>
            <person name="Lipzen A."/>
            <person name="Riley R."/>
            <person name="Andreopoulos W."/>
            <person name="He G."/>
            <person name="Johnson J."/>
            <person name="Barry K.W."/>
            <person name="Grigoriev I.V."/>
            <person name="Nagy L."/>
            <person name="Hibbett D."/>
            <person name="Henrissat B."/>
            <person name="Matheny P.B."/>
            <person name="Labbe J."/>
            <person name="Martin F."/>
        </authorList>
    </citation>
    <scope>NUCLEOTIDE SEQUENCE</scope>
    <source>
        <strain evidence="1">FP105234-sp</strain>
    </source>
</reference>
<comment type="caution">
    <text evidence="1">The sequence shown here is derived from an EMBL/GenBank/DDBJ whole genome shotgun (WGS) entry which is preliminary data.</text>
</comment>
<organism evidence="1 2">
    <name type="scientific">Auriscalpium vulgare</name>
    <dbReference type="NCBI Taxonomy" id="40419"/>
    <lineage>
        <taxon>Eukaryota</taxon>
        <taxon>Fungi</taxon>
        <taxon>Dikarya</taxon>
        <taxon>Basidiomycota</taxon>
        <taxon>Agaricomycotina</taxon>
        <taxon>Agaricomycetes</taxon>
        <taxon>Russulales</taxon>
        <taxon>Auriscalpiaceae</taxon>
        <taxon>Auriscalpium</taxon>
    </lineage>
</organism>
<evidence type="ECO:0000313" key="1">
    <source>
        <dbReference type="EMBL" id="KAI0050476.1"/>
    </source>
</evidence>
<keyword evidence="2" id="KW-1185">Reference proteome</keyword>